<evidence type="ECO:0000313" key="2">
    <source>
        <dbReference type="Proteomes" id="UP000799776"/>
    </source>
</evidence>
<proteinExistence type="predicted"/>
<dbReference type="EMBL" id="ML978749">
    <property type="protein sequence ID" value="KAF2083980.1"/>
    <property type="molecule type" value="Genomic_DNA"/>
</dbReference>
<dbReference type="CDD" id="cd22997">
    <property type="entry name" value="GT_LH"/>
    <property type="match status" value="1"/>
</dbReference>
<comment type="caution">
    <text evidence="1">The sequence shown here is derived from an EMBL/GenBank/DDBJ whole genome shotgun (WGS) entry which is preliminary data.</text>
</comment>
<dbReference type="OrthoDB" id="422736at2759"/>
<dbReference type="PANTHER" id="PTHR36587:SF2">
    <property type="entry name" value="EXPRESSION SITE-ASSOCIATED GENE 3 (ESAG3)-LIKE PROTEIN"/>
    <property type="match status" value="1"/>
</dbReference>
<sequence>MDVEEADYTPVDPSAQYLHLVIPASDPDVNLCKTMLTAAVCGFPTPNIINWNETFDNPNLVAGGSHIAKITGVLEFLRSLPAESDSDLVLLVDGYDIWFQVAPSVIIERYHRINKEANARIRARLGPAAELEGIKQTILFSAQKRCWPWSDADTPCFAVPQSSLPEDVYGPETDTDIGNRKNPYIKFRQRFLCSGDAMGPVRDMRALFERAKVLMEHDSNFGSDQKIFSQILGEQSFQREVSIIDSHPPNRLMKHYSGTPLEFSLGLDYASLIGHPTVFAEEDSAWLHYNDTMDLEDAVKALEVGSPKVNDLPSDIESSRPPFQMIKGEGLPTELGWKDVPLYTNLWTGVVPGIIHHNAHRDGLKSLRQTWWNETWMFPYARQLLQAQVQEPVSPVAVLGNETWWSPIEQRGGAKTDKGDWLAWGDVCEGMEDELFRDDQGPWVDPRVFPV</sequence>
<reference evidence="1" key="1">
    <citation type="journal article" date="2020" name="Stud. Mycol.">
        <title>101 Dothideomycetes genomes: a test case for predicting lifestyles and emergence of pathogens.</title>
        <authorList>
            <person name="Haridas S."/>
            <person name="Albert R."/>
            <person name="Binder M."/>
            <person name="Bloem J."/>
            <person name="Labutti K."/>
            <person name="Salamov A."/>
            <person name="Andreopoulos B."/>
            <person name="Baker S."/>
            <person name="Barry K."/>
            <person name="Bills G."/>
            <person name="Bluhm B."/>
            <person name="Cannon C."/>
            <person name="Castanera R."/>
            <person name="Culley D."/>
            <person name="Daum C."/>
            <person name="Ezra D."/>
            <person name="Gonzalez J."/>
            <person name="Henrissat B."/>
            <person name="Kuo A."/>
            <person name="Liang C."/>
            <person name="Lipzen A."/>
            <person name="Lutzoni F."/>
            <person name="Magnuson J."/>
            <person name="Mondo S."/>
            <person name="Nolan M."/>
            <person name="Ohm R."/>
            <person name="Pangilinan J."/>
            <person name="Park H.-J."/>
            <person name="Ramirez L."/>
            <person name="Alfaro M."/>
            <person name="Sun H."/>
            <person name="Tritt A."/>
            <person name="Yoshinaga Y."/>
            <person name="Zwiers L.-H."/>
            <person name="Turgeon B."/>
            <person name="Goodwin S."/>
            <person name="Spatafora J."/>
            <person name="Crous P."/>
            <person name="Grigoriev I."/>
        </authorList>
    </citation>
    <scope>NUCLEOTIDE SEQUENCE</scope>
    <source>
        <strain evidence="1">CBS 121410</strain>
    </source>
</reference>
<organism evidence="1 2">
    <name type="scientific">Saccharata proteae CBS 121410</name>
    <dbReference type="NCBI Taxonomy" id="1314787"/>
    <lineage>
        <taxon>Eukaryota</taxon>
        <taxon>Fungi</taxon>
        <taxon>Dikarya</taxon>
        <taxon>Ascomycota</taxon>
        <taxon>Pezizomycotina</taxon>
        <taxon>Dothideomycetes</taxon>
        <taxon>Dothideomycetes incertae sedis</taxon>
        <taxon>Botryosphaeriales</taxon>
        <taxon>Saccharataceae</taxon>
        <taxon>Saccharata</taxon>
    </lineage>
</organism>
<dbReference type="PANTHER" id="PTHR36587">
    <property type="entry name" value="EXPRESSION SITE-ASSOCIATED GENE 3 (ESAG3)-LIKE PROTEIN"/>
    <property type="match status" value="1"/>
</dbReference>
<name>A0A9P4HLT8_9PEZI</name>
<evidence type="ECO:0000313" key="1">
    <source>
        <dbReference type="EMBL" id="KAF2083980.1"/>
    </source>
</evidence>
<dbReference type="AlphaFoldDB" id="A0A9P4HLT8"/>
<gene>
    <name evidence="1" type="ORF">K490DRAFT_50295</name>
</gene>
<dbReference type="Proteomes" id="UP000799776">
    <property type="component" value="Unassembled WGS sequence"/>
</dbReference>
<keyword evidence="2" id="KW-1185">Reference proteome</keyword>
<protein>
    <submittedName>
        <fullName evidence="1">Uncharacterized protein</fullName>
    </submittedName>
</protein>
<accession>A0A9P4HLT8</accession>